<evidence type="ECO:0000313" key="5">
    <source>
        <dbReference type="Proteomes" id="UP001597059"/>
    </source>
</evidence>
<reference evidence="5" key="1">
    <citation type="journal article" date="2019" name="Int. J. Syst. Evol. Microbiol.">
        <title>The Global Catalogue of Microorganisms (GCM) 10K type strain sequencing project: providing services to taxonomists for standard genome sequencing and annotation.</title>
        <authorList>
            <consortium name="The Broad Institute Genomics Platform"/>
            <consortium name="The Broad Institute Genome Sequencing Center for Infectious Disease"/>
            <person name="Wu L."/>
            <person name="Ma J."/>
        </authorList>
    </citation>
    <scope>NUCLEOTIDE SEQUENCE [LARGE SCALE GENOMIC DNA]</scope>
    <source>
        <strain evidence="5">JCM 30774</strain>
    </source>
</reference>
<keyword evidence="5" id="KW-1185">Reference proteome</keyword>
<comment type="similarity">
    <text evidence="1">Belongs to the AB hydrolase superfamily. AB hydrolase 2 family.</text>
</comment>
<accession>A0ABW4B1D4</accession>
<sequence length="206" mass="22259">MSHSLIIQKPVVANRLILLFHGVGANPNSLAPLGRWLADALDRAMIVAVAAPDRFDFGEGFQWFSIKEVTEDNRLERIKTAMPAFIKTVHEWQATANVGAEDTAIVGFSQGAIMALSSTQLENTQLAREVVSLSGRFAVQPTQKPAGTSVHFLHGTKDPVIPVIHAEQGFNWLEALGASTTLETFDGLAHSISQAEAEHLLALLKG</sequence>
<protein>
    <submittedName>
        <fullName evidence="4">Esterase</fullName>
    </submittedName>
</protein>
<keyword evidence="2" id="KW-0378">Hydrolase</keyword>
<organism evidence="4 5">
    <name type="scientific">Rhodanobacter aciditrophus</name>
    <dbReference type="NCBI Taxonomy" id="1623218"/>
    <lineage>
        <taxon>Bacteria</taxon>
        <taxon>Pseudomonadati</taxon>
        <taxon>Pseudomonadota</taxon>
        <taxon>Gammaproteobacteria</taxon>
        <taxon>Lysobacterales</taxon>
        <taxon>Rhodanobacteraceae</taxon>
        <taxon>Rhodanobacter</taxon>
    </lineage>
</organism>
<dbReference type="InterPro" id="IPR003140">
    <property type="entry name" value="PLipase/COase/thioEstase"/>
</dbReference>
<feature type="domain" description="Phospholipase/carboxylesterase/thioesterase" evidence="3">
    <location>
        <begin position="3"/>
        <end position="200"/>
    </location>
</feature>
<dbReference type="EMBL" id="JBHTMN010000007">
    <property type="protein sequence ID" value="MFD1383220.1"/>
    <property type="molecule type" value="Genomic_DNA"/>
</dbReference>
<comment type="caution">
    <text evidence="4">The sequence shown here is derived from an EMBL/GenBank/DDBJ whole genome shotgun (WGS) entry which is preliminary data.</text>
</comment>
<evidence type="ECO:0000259" key="3">
    <source>
        <dbReference type="Pfam" id="PF02230"/>
    </source>
</evidence>
<evidence type="ECO:0000256" key="1">
    <source>
        <dbReference type="ARBA" id="ARBA00006499"/>
    </source>
</evidence>
<evidence type="ECO:0000256" key="2">
    <source>
        <dbReference type="ARBA" id="ARBA00022801"/>
    </source>
</evidence>
<evidence type="ECO:0000313" key="4">
    <source>
        <dbReference type="EMBL" id="MFD1383220.1"/>
    </source>
</evidence>
<dbReference type="NCBIfam" id="NF008525">
    <property type="entry name" value="PRK11460.1"/>
    <property type="match status" value="1"/>
</dbReference>
<dbReference type="RefSeq" id="WP_377366396.1">
    <property type="nucleotide sequence ID" value="NZ_JBHTMN010000007.1"/>
</dbReference>
<gene>
    <name evidence="4" type="primary">ypfH</name>
    <name evidence="4" type="ORF">ACFQ45_07565</name>
</gene>
<name>A0ABW4B1D4_9GAMM</name>
<dbReference type="Gene3D" id="3.40.50.1820">
    <property type="entry name" value="alpha/beta hydrolase"/>
    <property type="match status" value="1"/>
</dbReference>
<dbReference type="Proteomes" id="UP001597059">
    <property type="component" value="Unassembled WGS sequence"/>
</dbReference>
<dbReference type="SUPFAM" id="SSF53474">
    <property type="entry name" value="alpha/beta-Hydrolases"/>
    <property type="match status" value="1"/>
</dbReference>
<dbReference type="PANTHER" id="PTHR10655:SF17">
    <property type="entry name" value="LYSOPHOSPHOLIPASE-LIKE PROTEIN 1"/>
    <property type="match status" value="1"/>
</dbReference>
<dbReference type="InterPro" id="IPR029058">
    <property type="entry name" value="AB_hydrolase_fold"/>
</dbReference>
<proteinExistence type="inferred from homology"/>
<dbReference type="PANTHER" id="PTHR10655">
    <property type="entry name" value="LYSOPHOSPHOLIPASE-RELATED"/>
    <property type="match status" value="1"/>
</dbReference>
<dbReference type="InterPro" id="IPR050565">
    <property type="entry name" value="LYPA1-2/EST-like"/>
</dbReference>
<dbReference type="Pfam" id="PF02230">
    <property type="entry name" value="Abhydrolase_2"/>
    <property type="match status" value="1"/>
</dbReference>